<dbReference type="Gene3D" id="4.10.520.10">
    <property type="entry name" value="IHF-like DNA-binding proteins"/>
    <property type="match status" value="1"/>
</dbReference>
<dbReference type="Pfam" id="PF00216">
    <property type="entry name" value="Bac_DNA_binding"/>
    <property type="match status" value="1"/>
</dbReference>
<dbReference type="PANTHER" id="PTHR33175:SF2">
    <property type="entry name" value="INTEGRATION HOST FACTOR SUBUNIT ALPHA"/>
    <property type="match status" value="1"/>
</dbReference>
<reference evidence="1" key="1">
    <citation type="submission" date="2018-05" db="EMBL/GenBank/DDBJ databases">
        <authorList>
            <person name="Lanie J.A."/>
            <person name="Ng W.-L."/>
            <person name="Kazmierczak K.M."/>
            <person name="Andrzejewski T.M."/>
            <person name="Davidsen T.M."/>
            <person name="Wayne K.J."/>
            <person name="Tettelin H."/>
            <person name="Glass J.I."/>
            <person name="Rusch D."/>
            <person name="Podicherti R."/>
            <person name="Tsui H.-C.T."/>
            <person name="Winkler M.E."/>
        </authorList>
    </citation>
    <scope>NUCLEOTIDE SEQUENCE</scope>
</reference>
<dbReference type="PANTHER" id="PTHR33175">
    <property type="entry name" value="DNA-BINDING PROTEIN HU"/>
    <property type="match status" value="1"/>
</dbReference>
<dbReference type="GO" id="GO:0005829">
    <property type="term" value="C:cytosol"/>
    <property type="evidence" value="ECO:0007669"/>
    <property type="project" value="TreeGrafter"/>
</dbReference>
<dbReference type="GO" id="GO:0006508">
    <property type="term" value="P:proteolysis"/>
    <property type="evidence" value="ECO:0007669"/>
    <property type="project" value="UniProtKB-KW"/>
</dbReference>
<dbReference type="InterPro" id="IPR010992">
    <property type="entry name" value="IHF-like_DNA-bd_dom_sf"/>
</dbReference>
<gene>
    <name evidence="1" type="ORF">METZ01_LOCUS255176</name>
</gene>
<organism evidence="1">
    <name type="scientific">marine metagenome</name>
    <dbReference type="NCBI Taxonomy" id="408172"/>
    <lineage>
        <taxon>unclassified sequences</taxon>
        <taxon>metagenomes</taxon>
        <taxon>ecological metagenomes</taxon>
    </lineage>
</organism>
<dbReference type="SUPFAM" id="SSF47729">
    <property type="entry name" value="IHF-like DNA-binding proteins"/>
    <property type="match status" value="1"/>
</dbReference>
<protein>
    <recommendedName>
        <fullName evidence="2">Integration host factor subunit alpha</fullName>
    </recommendedName>
</protein>
<name>A0A382ISY1_9ZZZZ</name>
<evidence type="ECO:0008006" key="2">
    <source>
        <dbReference type="Google" id="ProtNLM"/>
    </source>
</evidence>
<dbReference type="InterPro" id="IPR000119">
    <property type="entry name" value="Hist_DNA-bd"/>
</dbReference>
<dbReference type="EMBL" id="UINC01069161">
    <property type="protein sequence ID" value="SVC02322.1"/>
    <property type="molecule type" value="Genomic_DNA"/>
</dbReference>
<evidence type="ECO:0000313" key="1">
    <source>
        <dbReference type="EMBL" id="SVC02322.1"/>
    </source>
</evidence>
<dbReference type="SMART" id="SM00411">
    <property type="entry name" value="BHL"/>
    <property type="match status" value="1"/>
</dbReference>
<dbReference type="GO" id="GO:0008234">
    <property type="term" value="F:cysteine-type peptidase activity"/>
    <property type="evidence" value="ECO:0007669"/>
    <property type="project" value="InterPro"/>
</dbReference>
<sequence length="101" mass="11505">MRNDLNGNVMNITKKDLSHSLKEEVNLSKEESSVFVDEFFISLAKALNKNPKVKISGFGTFIKFYTKPRIGRNPKTKESFPIPSKEKVKFAPAKKTKNMLN</sequence>
<dbReference type="AlphaFoldDB" id="A0A382ISY1"/>
<dbReference type="PRINTS" id="PR01727">
    <property type="entry name" value="DNABINDINGHU"/>
</dbReference>
<dbReference type="GO" id="GO:0003677">
    <property type="term" value="F:DNA binding"/>
    <property type="evidence" value="ECO:0007669"/>
    <property type="project" value="InterPro"/>
</dbReference>
<accession>A0A382ISY1</accession>
<dbReference type="GO" id="GO:0030527">
    <property type="term" value="F:structural constituent of chromatin"/>
    <property type="evidence" value="ECO:0007669"/>
    <property type="project" value="InterPro"/>
</dbReference>
<proteinExistence type="predicted"/>